<feature type="domain" description="TssC1 C-terminal" evidence="2">
    <location>
        <begin position="398"/>
        <end position="508"/>
    </location>
</feature>
<protein>
    <submittedName>
        <fullName evidence="3">Type VI secretion system contractile sheath large subunit</fullName>
    </submittedName>
</protein>
<evidence type="ECO:0000313" key="3">
    <source>
        <dbReference type="EMBL" id="PWE55635.1"/>
    </source>
</evidence>
<sequence length="514" mass="57442">MMNAGVLDADGPAADSEPVSLDLRRSIVDAVLGRGGEELAAALDDFFGEDDRTAGLARWFSQEQVARTEPSRISAMLMRDIAALDALIGDQVDAILHAAEFKRLEAAWRGVDLLIAESDDDEKIRLRLFNATWLELSRDFDRSIEFDQSTLFAKVYNEEYGMPGGVPYGLLICDYAVRHRFSSGAGPVTDDVSTLSSIAQVAAAAFSPCVIGAAPELFGVSTFADLSYSQRLDTSFRLAEYQRWRKLREREESRFVGIALPRILLRDRYQDSAVRQDGFRYIEGGIGLDSWLWGNAAFGFGVVAIRAFKEWGWFADVCGTRGDSNRGGVISDLPSPDFSTKEIAGYRRPLEVELTDKKQKALEDLGFISFSPCNFTRSMVMLGAQSLHLPTEEGDVAERANDRLSSMLQYVMCISRFAHYVKVMARDRVGAYSTPQDLERYLEEWLRNYTIGNTDAGPDLKARYPLSGARLEVREVPGRPGTMSCVMHLQPHFQFDQVVSGFKMRTEIQTTRTR</sequence>
<evidence type="ECO:0000313" key="4">
    <source>
        <dbReference type="Proteomes" id="UP000245252"/>
    </source>
</evidence>
<comment type="caution">
    <text evidence="3">The sequence shown here is derived from an EMBL/GenBank/DDBJ whole genome shotgun (WGS) entry which is preliminary data.</text>
</comment>
<feature type="domain" description="TssC1 N-terminal" evidence="1">
    <location>
        <begin position="80"/>
        <end position="388"/>
    </location>
</feature>
<reference evidence="3 4" key="1">
    <citation type="submission" date="2018-05" db="EMBL/GenBank/DDBJ databases">
        <title>The draft genome of strain NS-104.</title>
        <authorList>
            <person name="Hang P."/>
            <person name="Jiang J."/>
        </authorList>
    </citation>
    <scope>NUCLEOTIDE SEQUENCE [LARGE SCALE GENOMIC DNA]</scope>
    <source>
        <strain evidence="3 4">NS-104</strain>
    </source>
</reference>
<evidence type="ECO:0000259" key="1">
    <source>
        <dbReference type="Pfam" id="PF05943"/>
    </source>
</evidence>
<dbReference type="Pfam" id="PF18945">
    <property type="entry name" value="VipB_2"/>
    <property type="match status" value="1"/>
</dbReference>
<dbReference type="PANTHER" id="PTHR35565">
    <property type="entry name" value="CYTOPLASMIC PROTEIN-RELATED"/>
    <property type="match status" value="1"/>
</dbReference>
<dbReference type="Proteomes" id="UP000245252">
    <property type="component" value="Unassembled WGS sequence"/>
</dbReference>
<keyword evidence="4" id="KW-1185">Reference proteome</keyword>
<organism evidence="3 4">
    <name type="scientific">Metarhizobium album</name>
    <dbReference type="NCBI Taxonomy" id="2182425"/>
    <lineage>
        <taxon>Bacteria</taxon>
        <taxon>Pseudomonadati</taxon>
        <taxon>Pseudomonadota</taxon>
        <taxon>Alphaproteobacteria</taxon>
        <taxon>Hyphomicrobiales</taxon>
        <taxon>Rhizobiaceae</taxon>
        <taxon>Metarhizobium</taxon>
    </lineage>
</organism>
<dbReference type="PANTHER" id="PTHR35565:SF3">
    <property type="entry name" value="TYPE VI SECRETION SYSTEM SHEATH PROTEIN TSSC1"/>
    <property type="match status" value="1"/>
</dbReference>
<dbReference type="Pfam" id="PF05943">
    <property type="entry name" value="VipB"/>
    <property type="match status" value="1"/>
</dbReference>
<dbReference type="InterPro" id="IPR044031">
    <property type="entry name" value="TssC1_N"/>
</dbReference>
<dbReference type="RefSeq" id="WP_109458712.1">
    <property type="nucleotide sequence ID" value="NZ_QFBC01000005.1"/>
</dbReference>
<dbReference type="EMBL" id="QFBC01000005">
    <property type="protein sequence ID" value="PWE55635.1"/>
    <property type="molecule type" value="Genomic_DNA"/>
</dbReference>
<accession>A0A2U2DQP2</accession>
<dbReference type="OrthoDB" id="9764000at2"/>
<gene>
    <name evidence="3" type="primary">tssC</name>
    <name evidence="3" type="ORF">DEM27_13175</name>
</gene>
<dbReference type="InterPro" id="IPR010269">
    <property type="entry name" value="T6SS_TssC-like"/>
</dbReference>
<dbReference type="InterPro" id="IPR044032">
    <property type="entry name" value="TssC1_C"/>
</dbReference>
<evidence type="ECO:0000259" key="2">
    <source>
        <dbReference type="Pfam" id="PF18945"/>
    </source>
</evidence>
<proteinExistence type="predicted"/>
<dbReference type="NCBIfam" id="TIGR03355">
    <property type="entry name" value="VI_chp_2"/>
    <property type="match status" value="1"/>
</dbReference>
<name>A0A2U2DQP2_9HYPH</name>
<dbReference type="AlphaFoldDB" id="A0A2U2DQP2"/>